<evidence type="ECO:0000313" key="2">
    <source>
        <dbReference type="Proteomes" id="UP000216984"/>
    </source>
</evidence>
<accession>A0A7Z1DVG7</accession>
<comment type="caution">
    <text evidence="1">The sequence shown here is derived from an EMBL/GenBank/DDBJ whole genome shotgun (WGS) entry which is preliminary data.</text>
</comment>
<dbReference type="EMBL" id="NEFY01000004">
    <property type="protein sequence ID" value="OZC36696.1"/>
    <property type="molecule type" value="Genomic_DNA"/>
</dbReference>
<evidence type="ECO:0000313" key="1">
    <source>
        <dbReference type="EMBL" id="OZC36696.1"/>
    </source>
</evidence>
<name>A0A7Z1DVG7_9GAMM</name>
<protein>
    <submittedName>
        <fullName evidence="1">Uncharacterized protein</fullName>
    </submittedName>
</protein>
<organism evidence="1 2">
    <name type="scientific">Marinobacter vinifirmus</name>
    <dbReference type="NCBI Taxonomy" id="355591"/>
    <lineage>
        <taxon>Bacteria</taxon>
        <taxon>Pseudomonadati</taxon>
        <taxon>Pseudomonadota</taxon>
        <taxon>Gammaproteobacteria</taxon>
        <taxon>Pseudomonadales</taxon>
        <taxon>Marinobacteraceae</taxon>
        <taxon>Marinobacter</taxon>
    </lineage>
</organism>
<proteinExistence type="predicted"/>
<sequence length="597" mass="62198">MNKIRRQSGVLVFLTPFLIVALAVVAVLAMDAARLYSVKADMQRVVNAAATAAADEAQACSMNADIGLMKARALVAARQVGFNGNAEELEVFAGVFEPAGDGSSTLSFTPQSDIDKTNAAVVRYKRQERLSWLLPEWLFPPVELSVNAGSRKELYAALSASASTLNLEGGLLGNLLGAVLGQSNYSLDPTSLQSLESTLLGVGDLLTLLGLADVTALLNAPLVDVLDATVDLVGGVTTPVGTLVSELAESGGLSGLDTGAVLSVAGDADAAKNAEFPLYDFIVSVVLNSAKALSDDGQGLINLSVDPSESPVLETLLNNSLLGSIDIQLRLGIDNPAPVVIGPARQGKNNEWLTEVSATDISLEALVDLELSIGYIGDLISALTLNIVKAETLNDIRIPLVVQVGGGSAEFTGAQCARGGSNEVDLAVYAKPAVANVETGTLSAVGDLVREPIHATILKLSIAEQPLLNVCVDADLGAKLPVVEDERYVQGYPLRCPDGDCSRVLESSGPTWVKGLDVQLDNLALDCGETSLLSILNPVIDLLKPVIETLLNIVTTVVLQGIISPLLMLLGVDLSGLNVAVVGADQLGNQLIENVEM</sequence>
<gene>
    <name evidence="1" type="ORF">B9Q17_16915</name>
</gene>
<reference evidence="1 2" key="1">
    <citation type="submission" date="2017-06" db="EMBL/GenBank/DDBJ databases">
        <title>Draft genome sequence of the halophilic bacterium Marinobacter vinifirmus FB1.</title>
        <authorList>
            <person name="Stepanov V.G."/>
            <person name="Roberts D.J."/>
            <person name="Fox G.E."/>
        </authorList>
    </citation>
    <scope>NUCLEOTIDE SEQUENCE [LARGE SCALE GENOMIC DNA]</scope>
    <source>
        <strain evidence="1 2">FB1</strain>
    </source>
</reference>
<dbReference type="RefSeq" id="WP_094624748.1">
    <property type="nucleotide sequence ID" value="NZ_NEFY01000004.1"/>
</dbReference>
<keyword evidence="2" id="KW-1185">Reference proteome</keyword>
<dbReference type="AlphaFoldDB" id="A0A7Z1DVG7"/>
<dbReference type="Proteomes" id="UP000216984">
    <property type="component" value="Unassembled WGS sequence"/>
</dbReference>